<evidence type="ECO:0000259" key="5">
    <source>
        <dbReference type="PROSITE" id="PS51755"/>
    </source>
</evidence>
<dbReference type="GO" id="GO:0006355">
    <property type="term" value="P:regulation of DNA-templated transcription"/>
    <property type="evidence" value="ECO:0007669"/>
    <property type="project" value="InterPro"/>
</dbReference>
<dbReference type="Gene3D" id="1.10.10.10">
    <property type="entry name" value="Winged helix-like DNA-binding domain superfamily/Winged helix DNA-binding domain"/>
    <property type="match status" value="1"/>
</dbReference>
<sequence length="267" mass="29366">MTGVAPGNNISAYHFGDYVFDVKRRELIFCADKDNLQSARVVRLSSAESLIFSYLLDHHDEVCDKDLLLNIGWLGRPISPNSLNVAIANIRRHFASSPQTLDIRSTPKKGYSLHLNCKVKSYYGKSEPTNSEPLSEPVSEPEPAVTALSSSTPPLSDHEVIKEPASASAAPRSFGERFQLAFLSGIGRPMLAKSLMYVNLLLAVLVVFAASYLHFEWLHVHCADSPTGVVCQMEAKSDVPPVKPASLVLVSGHKVRVFSYKELEKTL</sequence>
<dbReference type="AlphaFoldDB" id="A0A1S2CST7"/>
<dbReference type="Proteomes" id="UP000179934">
    <property type="component" value="Unassembled WGS sequence"/>
</dbReference>
<dbReference type="InterPro" id="IPR016032">
    <property type="entry name" value="Sig_transdc_resp-reg_C-effctor"/>
</dbReference>
<evidence type="ECO:0000313" key="6">
    <source>
        <dbReference type="EMBL" id="OHY91219.1"/>
    </source>
</evidence>
<evidence type="ECO:0000256" key="3">
    <source>
        <dbReference type="SAM" id="MobiDB-lite"/>
    </source>
</evidence>
<evidence type="ECO:0000256" key="1">
    <source>
        <dbReference type="ARBA" id="ARBA00023125"/>
    </source>
</evidence>
<dbReference type="InterPro" id="IPR036388">
    <property type="entry name" value="WH-like_DNA-bd_sf"/>
</dbReference>
<accession>A0A1S2CST7</accession>
<dbReference type="OrthoDB" id="5904978at2"/>
<dbReference type="SMART" id="SM00862">
    <property type="entry name" value="Trans_reg_C"/>
    <property type="match status" value="1"/>
</dbReference>
<name>A0A1S2CST7_AERSO</name>
<gene>
    <name evidence="6" type="ORF">BJD16_04545</name>
</gene>
<proteinExistence type="predicted"/>
<organism evidence="6 7">
    <name type="scientific">Aeromonas sobria</name>
    <dbReference type="NCBI Taxonomy" id="646"/>
    <lineage>
        <taxon>Bacteria</taxon>
        <taxon>Pseudomonadati</taxon>
        <taxon>Pseudomonadota</taxon>
        <taxon>Gammaproteobacteria</taxon>
        <taxon>Aeromonadales</taxon>
        <taxon>Aeromonadaceae</taxon>
        <taxon>Aeromonas</taxon>
    </lineage>
</organism>
<evidence type="ECO:0000256" key="2">
    <source>
        <dbReference type="PROSITE-ProRule" id="PRU01091"/>
    </source>
</evidence>
<keyword evidence="1 2" id="KW-0238">DNA-binding</keyword>
<reference evidence="6 7" key="1">
    <citation type="submission" date="2016-09" db="EMBL/GenBank/DDBJ databases">
        <title>Draft Genome Sequence of Aeromonas sobria Strain 08005, Isolated from Sick Rana catesbeiana.</title>
        <authorList>
            <person name="Yang Q."/>
        </authorList>
    </citation>
    <scope>NUCLEOTIDE SEQUENCE [LARGE SCALE GENOMIC DNA]</scope>
    <source>
        <strain evidence="6 7">08005</strain>
    </source>
</reference>
<feature type="region of interest" description="Disordered" evidence="3">
    <location>
        <begin position="125"/>
        <end position="157"/>
    </location>
</feature>
<dbReference type="GO" id="GO:0000160">
    <property type="term" value="P:phosphorelay signal transduction system"/>
    <property type="evidence" value="ECO:0007669"/>
    <property type="project" value="InterPro"/>
</dbReference>
<protein>
    <submittedName>
        <fullName evidence="6">Transcriptional regulator</fullName>
    </submittedName>
</protein>
<dbReference type="Pfam" id="PF00486">
    <property type="entry name" value="Trans_reg_C"/>
    <property type="match status" value="1"/>
</dbReference>
<comment type="caution">
    <text evidence="6">The sequence shown here is derived from an EMBL/GenBank/DDBJ whole genome shotgun (WGS) entry which is preliminary data.</text>
</comment>
<dbReference type="PROSITE" id="PS51755">
    <property type="entry name" value="OMPR_PHOB"/>
    <property type="match status" value="1"/>
</dbReference>
<dbReference type="SUPFAM" id="SSF46894">
    <property type="entry name" value="C-terminal effector domain of the bipartite response regulators"/>
    <property type="match status" value="1"/>
</dbReference>
<dbReference type="EMBL" id="MKFU01000023">
    <property type="protein sequence ID" value="OHY91219.1"/>
    <property type="molecule type" value="Genomic_DNA"/>
</dbReference>
<dbReference type="STRING" id="646.BJD16_04545"/>
<feature type="domain" description="OmpR/PhoB-type" evidence="5">
    <location>
        <begin position="10"/>
        <end position="115"/>
    </location>
</feature>
<dbReference type="InterPro" id="IPR001867">
    <property type="entry name" value="OmpR/PhoB-type_DNA-bd"/>
</dbReference>
<evidence type="ECO:0000313" key="7">
    <source>
        <dbReference type="Proteomes" id="UP000179934"/>
    </source>
</evidence>
<feature type="transmembrane region" description="Helical" evidence="4">
    <location>
        <begin position="195"/>
        <end position="215"/>
    </location>
</feature>
<feature type="DNA-binding region" description="OmpR/PhoB-type" evidence="2">
    <location>
        <begin position="10"/>
        <end position="115"/>
    </location>
</feature>
<dbReference type="GO" id="GO:0003677">
    <property type="term" value="F:DNA binding"/>
    <property type="evidence" value="ECO:0007669"/>
    <property type="project" value="UniProtKB-UniRule"/>
</dbReference>
<keyword evidence="4" id="KW-1133">Transmembrane helix</keyword>
<dbReference type="CDD" id="cd00383">
    <property type="entry name" value="trans_reg_C"/>
    <property type="match status" value="1"/>
</dbReference>
<evidence type="ECO:0000256" key="4">
    <source>
        <dbReference type="SAM" id="Phobius"/>
    </source>
</evidence>
<keyword evidence="4" id="KW-0812">Transmembrane</keyword>
<feature type="compositionally biased region" description="Low complexity" evidence="3">
    <location>
        <begin position="131"/>
        <end position="143"/>
    </location>
</feature>
<keyword evidence="4" id="KW-0472">Membrane</keyword>